<dbReference type="PANTHER" id="PTHR40457">
    <property type="entry name" value="PHOSPHOLIPASE A1"/>
    <property type="match status" value="1"/>
</dbReference>
<keyword evidence="9" id="KW-0812">Transmembrane</keyword>
<dbReference type="Pfam" id="PF02253">
    <property type="entry name" value="PLA1"/>
    <property type="match status" value="1"/>
</dbReference>
<comment type="catalytic activity">
    <reaction evidence="2 20">
        <text>a 1,2-diacyl-sn-glycero-3-phosphocholine + H2O = a 1-acyl-sn-glycero-3-phosphocholine + a fatty acid + H(+)</text>
        <dbReference type="Rhea" id="RHEA:15801"/>
        <dbReference type="ChEBI" id="CHEBI:15377"/>
        <dbReference type="ChEBI" id="CHEBI:15378"/>
        <dbReference type="ChEBI" id="CHEBI:28868"/>
        <dbReference type="ChEBI" id="CHEBI:57643"/>
        <dbReference type="ChEBI" id="CHEBI:58168"/>
        <dbReference type="EC" id="3.1.1.4"/>
    </reaction>
</comment>
<dbReference type="EC" id="3.1.1.32" evidence="5 20"/>
<feature type="active site" description="Nucleophile" evidence="18">
    <location>
        <position position="155"/>
    </location>
</feature>
<evidence type="ECO:0000256" key="9">
    <source>
        <dbReference type="ARBA" id="ARBA00022692"/>
    </source>
</evidence>
<evidence type="ECO:0000256" key="18">
    <source>
        <dbReference type="PIRSR" id="PIRSR603187-1"/>
    </source>
</evidence>
<evidence type="ECO:0000313" key="21">
    <source>
        <dbReference type="EMBL" id="ABM05176.1"/>
    </source>
</evidence>
<feature type="active site" description="Proton acceptor" evidence="18">
    <location>
        <position position="153"/>
    </location>
</feature>
<accession>A1T0B1</accession>
<comment type="function">
    <text evidence="20">Hydrolysis of phosphatidylcholine with phospholipase A2 (EC 3.1.1.4) and phospholipase A1 (EC 3.1.1.32) activities.</text>
</comment>
<reference evidence="21 22" key="1">
    <citation type="submission" date="2007-01" db="EMBL/GenBank/DDBJ databases">
        <title>Complete sequence of Psychromonas ingrahamii 37.</title>
        <authorList>
            <consortium name="US DOE Joint Genome Institute"/>
            <person name="Copeland A."/>
            <person name="Lucas S."/>
            <person name="Lapidus A."/>
            <person name="Barry K."/>
            <person name="Detter J.C."/>
            <person name="Glavina del Rio T."/>
            <person name="Hammon N."/>
            <person name="Israni S."/>
            <person name="Dalin E."/>
            <person name="Tice H."/>
            <person name="Pitluck S."/>
            <person name="Thompson L.S."/>
            <person name="Brettin T."/>
            <person name="Bruce D."/>
            <person name="Han C."/>
            <person name="Tapia R."/>
            <person name="Schmutz J."/>
            <person name="Larimer F."/>
            <person name="Land M."/>
            <person name="Hauser L."/>
            <person name="Kyrpides N."/>
            <person name="Ivanova N."/>
            <person name="Staley J."/>
            <person name="Richardson P."/>
        </authorList>
    </citation>
    <scope>NUCLEOTIDE SEQUENCE [LARGE SCALE GENOMIC DNA]</scope>
    <source>
        <strain evidence="21 22">37</strain>
    </source>
</reference>
<dbReference type="OrthoDB" id="188433at2"/>
<comment type="catalytic activity">
    <reaction evidence="1 20">
        <text>a 1,2-diacyl-sn-glycero-3-phosphocholine + H2O = a 2-acyl-sn-glycero-3-phosphocholine + a fatty acid + H(+)</text>
        <dbReference type="Rhea" id="RHEA:18689"/>
        <dbReference type="ChEBI" id="CHEBI:15377"/>
        <dbReference type="ChEBI" id="CHEBI:15378"/>
        <dbReference type="ChEBI" id="CHEBI:28868"/>
        <dbReference type="ChEBI" id="CHEBI:57643"/>
        <dbReference type="ChEBI" id="CHEBI:57875"/>
        <dbReference type="EC" id="3.1.1.32"/>
    </reaction>
</comment>
<evidence type="ECO:0000256" key="5">
    <source>
        <dbReference type="ARBA" id="ARBA00013179"/>
    </source>
</evidence>
<feature type="chain" id="PRO_5019621574" description="Phospholipase A1" evidence="20">
    <location>
        <begin position="19"/>
        <end position="285"/>
    </location>
</feature>
<evidence type="ECO:0000256" key="10">
    <source>
        <dbReference type="ARBA" id="ARBA00022723"/>
    </source>
</evidence>
<evidence type="ECO:0000256" key="4">
    <source>
        <dbReference type="ARBA" id="ARBA00011702"/>
    </source>
</evidence>
<dbReference type="GO" id="GO:0009279">
    <property type="term" value="C:cell outer membrane"/>
    <property type="evidence" value="ECO:0007669"/>
    <property type="project" value="UniProtKB-SubCell"/>
</dbReference>
<comment type="similarity">
    <text evidence="3 20">Belongs to the phospholipase A1 family.</text>
</comment>
<dbReference type="EC" id="3.1.1.4" evidence="6 20"/>
<dbReference type="SUPFAM" id="SSF56931">
    <property type="entry name" value="Outer membrane phospholipase A (OMPLA)"/>
    <property type="match status" value="1"/>
</dbReference>
<evidence type="ECO:0000256" key="12">
    <source>
        <dbReference type="ARBA" id="ARBA00022801"/>
    </source>
</evidence>
<dbReference type="EMBL" id="CP000510">
    <property type="protein sequence ID" value="ABM05176.1"/>
    <property type="molecule type" value="Genomic_DNA"/>
</dbReference>
<sequence>MYLLFLVFVLLFSAATRAEESAVDQRIEQENKLQKDRFSIIPYKPNYLLPFTFNNNIQSYDADKGVAASDRLQPVEIKFQLSFKTPVLVDIADLPLTLYFGYTQVSFWQAYNSGNSSPFRETNYEPEMFLRWVHDTKLGGDWHFKLATLNLAHQSNGKTEPGSRSWNRIESNIVLENGNITLAFNPWFRLPEDAKNDNNPDLLDYYGHGKIYALYQINKHNFSITSRNNIESGFSKGSLELNWSVPLHGSIRGYFQVFSGYGNSLIEYNQYTNTVGLGISLTDWL</sequence>
<dbReference type="GO" id="GO:0008970">
    <property type="term" value="F:phospholipase A1 activity"/>
    <property type="evidence" value="ECO:0007669"/>
    <property type="project" value="UniProtKB-EC"/>
</dbReference>
<proteinExistence type="inferred from homology"/>
<dbReference type="PRINTS" id="PR01486">
    <property type="entry name" value="PHPHLIPASEA1"/>
</dbReference>
<evidence type="ECO:0000256" key="2">
    <source>
        <dbReference type="ARBA" id="ARBA00001604"/>
    </source>
</evidence>
<evidence type="ECO:0000256" key="11">
    <source>
        <dbReference type="ARBA" id="ARBA00022729"/>
    </source>
</evidence>
<dbReference type="Gene3D" id="2.40.230.10">
    <property type="entry name" value="Phospholipase A1"/>
    <property type="match status" value="1"/>
</dbReference>
<keyword evidence="10 19" id="KW-0479">Metal-binding</keyword>
<dbReference type="GO" id="GO:0004623">
    <property type="term" value="F:phospholipase A2 activity"/>
    <property type="evidence" value="ECO:0007669"/>
    <property type="project" value="UniProtKB-EC"/>
</dbReference>
<dbReference type="Proteomes" id="UP000000639">
    <property type="component" value="Chromosome"/>
</dbReference>
<evidence type="ECO:0000256" key="14">
    <source>
        <dbReference type="ARBA" id="ARBA00022963"/>
    </source>
</evidence>
<evidence type="ECO:0000256" key="7">
    <source>
        <dbReference type="ARBA" id="ARBA00021726"/>
    </source>
</evidence>
<evidence type="ECO:0000256" key="15">
    <source>
        <dbReference type="ARBA" id="ARBA00023098"/>
    </source>
</evidence>
<evidence type="ECO:0000256" key="1">
    <source>
        <dbReference type="ARBA" id="ARBA00000111"/>
    </source>
</evidence>
<evidence type="ECO:0000256" key="3">
    <source>
        <dbReference type="ARBA" id="ARBA00010525"/>
    </source>
</evidence>
<evidence type="ECO:0000256" key="19">
    <source>
        <dbReference type="PIRSR" id="PIRSR603187-2"/>
    </source>
</evidence>
<evidence type="ECO:0000256" key="8">
    <source>
        <dbReference type="ARBA" id="ARBA00022452"/>
    </source>
</evidence>
<dbReference type="InterPro" id="IPR003187">
    <property type="entry name" value="PLipase_A1"/>
</dbReference>
<dbReference type="InterPro" id="IPR036541">
    <property type="entry name" value="PLipase_A1_sf"/>
</dbReference>
<keyword evidence="13 19" id="KW-0106">Calcium</keyword>
<evidence type="ECO:0000313" key="22">
    <source>
        <dbReference type="Proteomes" id="UP000000639"/>
    </source>
</evidence>
<evidence type="ECO:0000256" key="6">
    <source>
        <dbReference type="ARBA" id="ARBA00013278"/>
    </source>
</evidence>
<keyword evidence="8" id="KW-1134">Transmembrane beta strand</keyword>
<dbReference type="HOGENOM" id="CLU_045813_1_0_6"/>
<dbReference type="RefSeq" id="WP_011771728.1">
    <property type="nucleotide sequence ID" value="NC_008709.1"/>
</dbReference>
<evidence type="ECO:0000256" key="20">
    <source>
        <dbReference type="RuleBase" id="RU366027"/>
    </source>
</evidence>
<evidence type="ECO:0000256" key="17">
    <source>
        <dbReference type="ARBA" id="ARBA00023237"/>
    </source>
</evidence>
<dbReference type="STRING" id="357804.Ping_3493"/>
<evidence type="ECO:0000256" key="16">
    <source>
        <dbReference type="ARBA" id="ARBA00023136"/>
    </source>
</evidence>
<feature type="binding site" description="in dimeric form" evidence="19">
    <location>
        <position position="163"/>
    </location>
    <ligand>
        <name>Ca(2+)</name>
        <dbReference type="ChEBI" id="CHEBI:29108"/>
        <label>1</label>
    </ligand>
</feature>
<dbReference type="eggNOG" id="COG2829">
    <property type="taxonomic scope" value="Bacteria"/>
</dbReference>
<comment type="subunit">
    <text evidence="4 20">Homodimer; dimerization is reversible, and the dimeric form is the active one.</text>
</comment>
<evidence type="ECO:0000256" key="13">
    <source>
        <dbReference type="ARBA" id="ARBA00022837"/>
    </source>
</evidence>
<organism evidence="21 22">
    <name type="scientific">Psychromonas ingrahamii (strain DSM 17664 / CCUG 51855 / 37)</name>
    <dbReference type="NCBI Taxonomy" id="357804"/>
    <lineage>
        <taxon>Bacteria</taxon>
        <taxon>Pseudomonadati</taxon>
        <taxon>Pseudomonadota</taxon>
        <taxon>Gammaproteobacteria</taxon>
        <taxon>Alteromonadales</taxon>
        <taxon>Psychromonadaceae</taxon>
        <taxon>Psychromonas</taxon>
    </lineage>
</organism>
<keyword evidence="15 20" id="KW-0443">Lipid metabolism</keyword>
<keyword evidence="12 20" id="KW-0378">Hydrolase</keyword>
<dbReference type="KEGG" id="pin:Ping_3493"/>
<comment type="subcellular location">
    <subcellularLocation>
        <location evidence="20">Cell outer membrane</location>
        <topology evidence="20">Multi-pass membrane protein</topology>
    </subcellularLocation>
    <text evidence="20">One of the very few enzymes located there.</text>
</comment>
<dbReference type="CDD" id="cd00541">
    <property type="entry name" value="OMPLA"/>
    <property type="match status" value="1"/>
</dbReference>
<protein>
    <recommendedName>
        <fullName evidence="7 20">Phospholipase A1</fullName>
        <ecNumber evidence="5 20">3.1.1.32</ecNumber>
        <ecNumber evidence="6 20">3.1.1.4</ecNumber>
    </recommendedName>
    <alternativeName>
        <fullName evidence="20">Phosphatidylcholine 1-acylhydrolase</fullName>
    </alternativeName>
</protein>
<keyword evidence="14 20" id="KW-0442">Lipid degradation</keyword>
<keyword evidence="22" id="KW-1185">Reference proteome</keyword>
<dbReference type="GO" id="GO:0016042">
    <property type="term" value="P:lipid catabolic process"/>
    <property type="evidence" value="ECO:0007669"/>
    <property type="project" value="UniProtKB-KW"/>
</dbReference>
<keyword evidence="17 20" id="KW-0998">Cell outer membrane</keyword>
<feature type="signal peptide" evidence="20">
    <location>
        <begin position="1"/>
        <end position="18"/>
    </location>
</feature>
<feature type="binding site" description="in dimeric form" evidence="19">
    <location>
        <position position="116"/>
    </location>
    <ligand>
        <name>Ca(2+)</name>
        <dbReference type="ChEBI" id="CHEBI:29108"/>
        <label>1</label>
    </ligand>
</feature>
<dbReference type="PANTHER" id="PTHR40457:SF1">
    <property type="entry name" value="PHOSPHOLIPASE A1"/>
    <property type="match status" value="1"/>
</dbReference>
<gene>
    <name evidence="21" type="ordered locus">Ping_3493</name>
</gene>
<dbReference type="AlphaFoldDB" id="A1T0B1"/>
<comment type="cofactor">
    <cofactor evidence="20">
        <name>Ca(2+)</name>
        <dbReference type="ChEBI" id="CHEBI:29108"/>
    </cofactor>
    <text evidence="20">Binds 1 Ca(2+) ion per monomer. In the dimeric form the Ca(2+) is bound by different amino acids with binding of each Ca(2+) shared with ligands coming from each monomer. The Ca(2+) ion may have a role in catalysis.</text>
</comment>
<keyword evidence="16" id="KW-0472">Membrane</keyword>
<dbReference type="GO" id="GO:0005509">
    <property type="term" value="F:calcium ion binding"/>
    <property type="evidence" value="ECO:0007669"/>
    <property type="project" value="TreeGrafter"/>
</dbReference>
<name>A1T0B1_PSYIN</name>
<keyword evidence="11 20" id="KW-0732">Signal</keyword>